<proteinExistence type="predicted"/>
<name>A0A930U8I2_9FLAO</name>
<dbReference type="EMBL" id="JADHEC010000003">
    <property type="protein sequence ID" value="MBF2707435.1"/>
    <property type="molecule type" value="Genomic_DNA"/>
</dbReference>
<dbReference type="RefSeq" id="WP_194310701.1">
    <property type="nucleotide sequence ID" value="NZ_JADHEC010000003.1"/>
</dbReference>
<feature type="signal peptide" evidence="1">
    <location>
        <begin position="1"/>
        <end position="21"/>
    </location>
</feature>
<sequence length="167" mass="19223">MKSKTSILVLLSLLIMSCNQKNNNADITECPFEIIKAENNFFKKVGTKYQFTFTGATKNKSANIFDDVYTTLNVEFELDNGNILTREDYKSGLMTGFGDLEHAWKPNEIRQIDDNGGIDSDFIPEHYKQYPIKKVTAVIRFNTKDVMNGAEADYYYNMDITDIWKKL</sequence>
<reference evidence="2" key="1">
    <citation type="submission" date="2020-11" db="EMBL/GenBank/DDBJ databases">
        <title>Genome of Flavobacterium soyangense.</title>
        <authorList>
            <person name="Liu Q."/>
            <person name="Xin Y.-H."/>
        </authorList>
    </citation>
    <scope>NUCLEOTIDE SEQUENCE</scope>
    <source>
        <strain evidence="2">CGMCC 1.13493</strain>
    </source>
</reference>
<evidence type="ECO:0000313" key="3">
    <source>
        <dbReference type="Proteomes" id="UP000646211"/>
    </source>
</evidence>
<dbReference type="AlphaFoldDB" id="A0A930U8I2"/>
<comment type="caution">
    <text evidence="2">The sequence shown here is derived from an EMBL/GenBank/DDBJ whole genome shotgun (WGS) entry which is preliminary data.</text>
</comment>
<accession>A0A930U8I2</accession>
<dbReference type="PROSITE" id="PS51257">
    <property type="entry name" value="PROKAR_LIPOPROTEIN"/>
    <property type="match status" value="1"/>
</dbReference>
<evidence type="ECO:0000313" key="2">
    <source>
        <dbReference type="EMBL" id="MBF2707435.1"/>
    </source>
</evidence>
<feature type="chain" id="PRO_5037297551" evidence="1">
    <location>
        <begin position="22"/>
        <end position="167"/>
    </location>
</feature>
<evidence type="ECO:0000256" key="1">
    <source>
        <dbReference type="SAM" id="SignalP"/>
    </source>
</evidence>
<gene>
    <name evidence="2" type="ORF">IR213_02330</name>
</gene>
<keyword evidence="3" id="KW-1185">Reference proteome</keyword>
<keyword evidence="1" id="KW-0732">Signal</keyword>
<protein>
    <submittedName>
        <fullName evidence="2">Uncharacterized protein</fullName>
    </submittedName>
</protein>
<organism evidence="2 3">
    <name type="scientific">Flavobacterium soyangense</name>
    <dbReference type="NCBI Taxonomy" id="2023265"/>
    <lineage>
        <taxon>Bacteria</taxon>
        <taxon>Pseudomonadati</taxon>
        <taxon>Bacteroidota</taxon>
        <taxon>Flavobacteriia</taxon>
        <taxon>Flavobacteriales</taxon>
        <taxon>Flavobacteriaceae</taxon>
        <taxon>Flavobacterium</taxon>
    </lineage>
</organism>
<dbReference type="Proteomes" id="UP000646211">
    <property type="component" value="Unassembled WGS sequence"/>
</dbReference>